<name>A0AA97I6F9_9MICO</name>
<dbReference type="KEGG" id="mbet:N8K70_14435"/>
<accession>A0AA97I6F9</accession>
<sequence length="163" mass="17733">MRGNVLLAHRIGEQGAERGAHPGDGEALLDLELIDEEAEHVGLADRADRSCLELRGEGREVVAVGAVRVRRDLRGARREERGDNLAQRSLGLMGRKKGPELDRPHLLALPRLGIALEPERLLRDDRPAVLDPRLPAHRAVLENALLDHLLVLGCASASIAETG</sequence>
<gene>
    <name evidence="1" type="ORF">N8K70_14435</name>
</gene>
<protein>
    <submittedName>
        <fullName evidence="1">Uncharacterized protein</fullName>
    </submittedName>
</protein>
<dbReference type="AlphaFoldDB" id="A0AA97I6F9"/>
<dbReference type="Proteomes" id="UP001305498">
    <property type="component" value="Chromosome"/>
</dbReference>
<dbReference type="RefSeq" id="WP_317139048.1">
    <property type="nucleotide sequence ID" value="NZ_CP118157.1"/>
</dbReference>
<evidence type="ECO:0000313" key="2">
    <source>
        <dbReference type="Proteomes" id="UP001305498"/>
    </source>
</evidence>
<dbReference type="EMBL" id="CP118157">
    <property type="protein sequence ID" value="WOF22577.1"/>
    <property type="molecule type" value="Genomic_DNA"/>
</dbReference>
<reference evidence="1 2" key="1">
    <citation type="submission" date="2023-02" db="EMBL/GenBank/DDBJ databases">
        <title>Microbacterium betulae sp. nov., isolated from birch wood.</title>
        <authorList>
            <person name="Pasciak M."/>
            <person name="Pawlik K.J."/>
            <person name="Martynowski D."/>
            <person name="Laczmanski L."/>
            <person name="Ciekot J."/>
            <person name="Szponar B."/>
            <person name="Wojcik-Fatla A."/>
            <person name="Mackiewicz B."/>
            <person name="Farian E."/>
            <person name="Cholewa G."/>
            <person name="Cholewa A."/>
            <person name="Dutkiewicz J."/>
        </authorList>
    </citation>
    <scope>NUCLEOTIDE SEQUENCE [LARGE SCALE GENOMIC DNA]</scope>
    <source>
        <strain evidence="1 2">AB</strain>
    </source>
</reference>
<organism evidence="1 2">
    <name type="scientific">Microbacterium betulae</name>
    <dbReference type="NCBI Taxonomy" id="2981139"/>
    <lineage>
        <taxon>Bacteria</taxon>
        <taxon>Bacillati</taxon>
        <taxon>Actinomycetota</taxon>
        <taxon>Actinomycetes</taxon>
        <taxon>Micrococcales</taxon>
        <taxon>Microbacteriaceae</taxon>
        <taxon>Microbacterium</taxon>
    </lineage>
</organism>
<proteinExistence type="predicted"/>
<keyword evidence="2" id="KW-1185">Reference proteome</keyword>
<evidence type="ECO:0000313" key="1">
    <source>
        <dbReference type="EMBL" id="WOF22577.1"/>
    </source>
</evidence>